<dbReference type="SUPFAM" id="SSF52096">
    <property type="entry name" value="ClpP/crotonase"/>
    <property type="match status" value="1"/>
</dbReference>
<dbReference type="Proteomes" id="UP001150259">
    <property type="component" value="Unassembled WGS sequence"/>
</dbReference>
<dbReference type="RefSeq" id="WP_272461113.1">
    <property type="nucleotide sequence ID" value="NZ_JAPFQL010000012.1"/>
</dbReference>
<evidence type="ECO:0000256" key="1">
    <source>
        <dbReference type="ARBA" id="ARBA00005254"/>
    </source>
</evidence>
<reference evidence="2 3" key="1">
    <citation type="submission" date="2022-11" db="EMBL/GenBank/DDBJ databases">
        <title>Anaerobic phenanthrene biodegradation by a DNRA strain PheN6.</title>
        <authorList>
            <person name="Zhang Z."/>
        </authorList>
    </citation>
    <scope>NUCLEOTIDE SEQUENCE [LARGE SCALE GENOMIC DNA]</scope>
    <source>
        <strain evidence="2 3">PheN6</strain>
    </source>
</reference>
<evidence type="ECO:0000313" key="3">
    <source>
        <dbReference type="Proteomes" id="UP001150259"/>
    </source>
</evidence>
<sequence>MNELLHVPDGAFFDLALNGAVLELSFNQPERRNPLGYRTVTGLVDTLRRADLSDEVRCVLIYGQGGAFTAGADLAEFSSQLDGSAYEFHATGDAWASLLTLIPRLSKPVVVAAHGYAMAGGVGILAVADVALAAEKTTFASSEVRIGLFPLMILPALSQAVGPRRARELALTGRRFSADEALRIGLVHETVDDEVLLEAARSRATDLAALGKVTLALGKAFLHDIDGLPRESATQLGRAVRGAFMTSPDFQAGVSAFLSKSTAPAVDHVEK</sequence>
<dbReference type="InterPro" id="IPR051683">
    <property type="entry name" value="Enoyl-CoA_Hydratase/Isomerase"/>
</dbReference>
<dbReference type="CDD" id="cd06558">
    <property type="entry name" value="crotonase-like"/>
    <property type="match status" value="1"/>
</dbReference>
<evidence type="ECO:0000313" key="2">
    <source>
        <dbReference type="EMBL" id="MDC5696539.1"/>
    </source>
</evidence>
<dbReference type="InterPro" id="IPR001753">
    <property type="entry name" value="Enoyl-CoA_hydra/iso"/>
</dbReference>
<dbReference type="InterPro" id="IPR029045">
    <property type="entry name" value="ClpP/crotonase-like_dom_sf"/>
</dbReference>
<keyword evidence="3" id="KW-1185">Reference proteome</keyword>
<dbReference type="Gene3D" id="3.90.226.10">
    <property type="entry name" value="2-enoyl-CoA Hydratase, Chain A, domain 1"/>
    <property type="match status" value="1"/>
</dbReference>
<accession>A0ABT5GE58</accession>
<comment type="similarity">
    <text evidence="1">Belongs to the enoyl-CoA hydratase/isomerase family.</text>
</comment>
<proteinExistence type="inferred from homology"/>
<protein>
    <submittedName>
        <fullName evidence="2">Enoyl-CoA hydratase/isomerase family protein</fullName>
    </submittedName>
</protein>
<gene>
    <name evidence="2" type="ORF">OO014_04655</name>
</gene>
<dbReference type="PANTHER" id="PTHR42964:SF1">
    <property type="entry name" value="POLYKETIDE BIOSYNTHESIS ENOYL-COA HYDRATASE PKSH-RELATED"/>
    <property type="match status" value="1"/>
</dbReference>
<comment type="caution">
    <text evidence="2">The sequence shown here is derived from an EMBL/GenBank/DDBJ whole genome shotgun (WGS) entry which is preliminary data.</text>
</comment>
<dbReference type="Pfam" id="PF00378">
    <property type="entry name" value="ECH_1"/>
    <property type="match status" value="1"/>
</dbReference>
<dbReference type="PANTHER" id="PTHR42964">
    <property type="entry name" value="ENOYL-COA HYDRATASE"/>
    <property type="match status" value="1"/>
</dbReference>
<name>A0ABT5GE58_9MICO</name>
<organism evidence="2 3">
    <name type="scientific">Intrasporangium calvum</name>
    <dbReference type="NCBI Taxonomy" id="53358"/>
    <lineage>
        <taxon>Bacteria</taxon>
        <taxon>Bacillati</taxon>
        <taxon>Actinomycetota</taxon>
        <taxon>Actinomycetes</taxon>
        <taxon>Micrococcales</taxon>
        <taxon>Intrasporangiaceae</taxon>
        <taxon>Intrasporangium</taxon>
    </lineage>
</organism>
<dbReference type="EMBL" id="JAPFQL010000012">
    <property type="protein sequence ID" value="MDC5696539.1"/>
    <property type="molecule type" value="Genomic_DNA"/>
</dbReference>